<proteinExistence type="predicted"/>
<evidence type="ECO:0000259" key="2">
    <source>
        <dbReference type="Pfam" id="PF13304"/>
    </source>
</evidence>
<dbReference type="EMBL" id="LT629692">
    <property type="protein sequence ID" value="SDH35461.1"/>
    <property type="molecule type" value="Genomic_DNA"/>
</dbReference>
<evidence type="ECO:0000313" key="3">
    <source>
        <dbReference type="EMBL" id="SDH35461.1"/>
    </source>
</evidence>
<dbReference type="Gene3D" id="3.40.50.300">
    <property type="entry name" value="P-loop containing nucleotide triphosphate hydrolases"/>
    <property type="match status" value="2"/>
</dbReference>
<dbReference type="InterPro" id="IPR014555">
    <property type="entry name" value="RecF-like"/>
</dbReference>
<sequence length="380" mass="40774">MLTTVAVAGYRSLRDVAVPLGALTVVTGHNGSGKSNLYRALRLLASTARGAIVEAVAREGGLPSVLWAGPESPTGEAVVQGTVRKNPHALLLGFASDELGYLIDLGQPQVVQPTLFARDPEIKREQIFAGPFAKPSTLLLDRMRGVARVRDTSWRVLSQPLMAYETILTDLAEGDTGPELLALRRTLSGWRFYDHFRTDHAAPLRSPQVGTRTPVLDHEGTTLAATWATISESGRGAPLSREVDRAFPGSRVEVIGSDNQLRLTMHQPGMLRPLEATELSDGTLRYLLLCAALLPAEPGPLIVLNEPESSLHPDLIGPLGELIAAASEATQVLVVTHSVALAAALDRAGALSHRLESTPAGTRIADQGMLDRPMWQWGSR</sequence>
<dbReference type="SUPFAM" id="SSF52540">
    <property type="entry name" value="P-loop containing nucleoside triphosphate hydrolases"/>
    <property type="match status" value="1"/>
</dbReference>
<accession>A0A1G8BQN6</accession>
<gene>
    <name evidence="3" type="ORF">SAMN04489810_2876</name>
</gene>
<feature type="domain" description="ATPase AAA-type core" evidence="2">
    <location>
        <begin position="23"/>
        <end position="341"/>
    </location>
</feature>
<reference evidence="3 4" key="1">
    <citation type="submission" date="2016-10" db="EMBL/GenBank/DDBJ databases">
        <authorList>
            <person name="de Groot N.N."/>
        </authorList>
    </citation>
    <scope>NUCLEOTIDE SEQUENCE [LARGE SCALE GENOMIC DNA]</scope>
    <source>
        <strain evidence="3 4">DSM 23142</strain>
    </source>
</reference>
<dbReference type="GO" id="GO:0000731">
    <property type="term" value="P:DNA synthesis involved in DNA repair"/>
    <property type="evidence" value="ECO:0007669"/>
    <property type="project" value="TreeGrafter"/>
</dbReference>
<keyword evidence="4" id="KW-1185">Reference proteome</keyword>
<dbReference type="Proteomes" id="UP000199009">
    <property type="component" value="Chromosome I"/>
</dbReference>
<name>A0A1G8BQN6_9MICO</name>
<dbReference type="FunFam" id="3.40.50.300:FF:002708">
    <property type="entry name" value="FeS assembly ATPase SufC"/>
    <property type="match status" value="1"/>
</dbReference>
<organism evidence="3 4">
    <name type="scientific">Microbacterium pygmaeum</name>
    <dbReference type="NCBI Taxonomy" id="370764"/>
    <lineage>
        <taxon>Bacteria</taxon>
        <taxon>Bacillati</taxon>
        <taxon>Actinomycetota</taxon>
        <taxon>Actinomycetes</taxon>
        <taxon>Micrococcales</taxon>
        <taxon>Microbacteriaceae</taxon>
        <taxon>Microbacterium</taxon>
    </lineage>
</organism>
<dbReference type="RefSeq" id="WP_091491520.1">
    <property type="nucleotide sequence ID" value="NZ_LT629692.1"/>
</dbReference>
<dbReference type="PANTHER" id="PTHR32182:SF25">
    <property type="entry name" value="SLR1056 PROTEIN"/>
    <property type="match status" value="1"/>
</dbReference>
<dbReference type="GO" id="GO:0005524">
    <property type="term" value="F:ATP binding"/>
    <property type="evidence" value="ECO:0007669"/>
    <property type="project" value="InterPro"/>
</dbReference>
<dbReference type="AlphaFoldDB" id="A0A1G8BQN6"/>
<protein>
    <submittedName>
        <fullName evidence="3">Predicted ATPase</fullName>
    </submittedName>
</protein>
<dbReference type="PIRSF" id="PIRSF029347">
    <property type="entry name" value="RecF"/>
    <property type="match status" value="1"/>
</dbReference>
<dbReference type="InterPro" id="IPR003959">
    <property type="entry name" value="ATPase_AAA_core"/>
</dbReference>
<keyword evidence="1" id="KW-0742">SOS response</keyword>
<evidence type="ECO:0000256" key="1">
    <source>
        <dbReference type="ARBA" id="ARBA00023236"/>
    </source>
</evidence>
<dbReference type="GO" id="GO:0009432">
    <property type="term" value="P:SOS response"/>
    <property type="evidence" value="ECO:0007669"/>
    <property type="project" value="UniProtKB-KW"/>
</dbReference>
<dbReference type="OrthoDB" id="104167at2"/>
<dbReference type="InterPro" id="IPR027417">
    <property type="entry name" value="P-loop_NTPase"/>
</dbReference>
<dbReference type="GO" id="GO:0016887">
    <property type="term" value="F:ATP hydrolysis activity"/>
    <property type="evidence" value="ECO:0007669"/>
    <property type="project" value="InterPro"/>
</dbReference>
<dbReference type="Pfam" id="PF13304">
    <property type="entry name" value="AAA_21"/>
    <property type="match status" value="1"/>
</dbReference>
<dbReference type="STRING" id="370764.SAMN04489810_2876"/>
<keyword evidence="1" id="KW-0227">DNA damage</keyword>
<dbReference type="PANTHER" id="PTHR32182">
    <property type="entry name" value="DNA REPLICATION AND REPAIR PROTEIN RECF"/>
    <property type="match status" value="1"/>
</dbReference>
<evidence type="ECO:0000313" key="4">
    <source>
        <dbReference type="Proteomes" id="UP000199009"/>
    </source>
</evidence>
<dbReference type="GO" id="GO:0006302">
    <property type="term" value="P:double-strand break repair"/>
    <property type="evidence" value="ECO:0007669"/>
    <property type="project" value="TreeGrafter"/>
</dbReference>